<organism evidence="1">
    <name type="scientific">Gaeavirus sp</name>
    <dbReference type="NCBI Taxonomy" id="2487767"/>
    <lineage>
        <taxon>Viruses</taxon>
        <taxon>Varidnaviria</taxon>
        <taxon>Bamfordvirae</taxon>
        <taxon>Nucleocytoviricota</taxon>
        <taxon>Megaviricetes</taxon>
        <taxon>Imitervirales</taxon>
        <taxon>Mimiviridae</taxon>
        <taxon>Klosneuvirinae</taxon>
    </lineage>
</organism>
<proteinExistence type="predicted"/>
<accession>A0A3G5A2T2</accession>
<name>A0A3G5A2T2_9VIRU</name>
<sequence length="91" mass="10398">MNNRSTITIVMNPKNIGIITVLGAGVMAYTYKNYLLKKHAVNNDFIEYDNTKTFNVNSRDIYKYHWKLVGQSFLLGTLLGLSCGMKYSCKH</sequence>
<gene>
    <name evidence="1" type="ORF">Gaeavirus11_13</name>
</gene>
<protein>
    <submittedName>
        <fullName evidence="1">Uncharacterized protein</fullName>
    </submittedName>
</protein>
<evidence type="ECO:0000313" key="1">
    <source>
        <dbReference type="EMBL" id="AYV80133.1"/>
    </source>
</evidence>
<reference evidence="1" key="1">
    <citation type="submission" date="2018-10" db="EMBL/GenBank/DDBJ databases">
        <title>Hidden diversity of soil giant viruses.</title>
        <authorList>
            <person name="Schulz F."/>
            <person name="Alteio L."/>
            <person name="Goudeau D."/>
            <person name="Ryan E.M."/>
            <person name="Malmstrom R.R."/>
            <person name="Blanchard J."/>
            <person name="Woyke T."/>
        </authorList>
    </citation>
    <scope>NUCLEOTIDE SEQUENCE</scope>
    <source>
        <strain evidence="1">GAV1</strain>
    </source>
</reference>
<dbReference type="EMBL" id="MK072209">
    <property type="protein sequence ID" value="AYV80133.1"/>
    <property type="molecule type" value="Genomic_DNA"/>
</dbReference>